<accession>A0A067T5K2</accession>
<dbReference type="Gene3D" id="3.80.10.10">
    <property type="entry name" value="Ribonuclease Inhibitor"/>
    <property type="match status" value="1"/>
</dbReference>
<name>A0A067T5K2_GALM3</name>
<keyword evidence="2" id="KW-1185">Reference proteome</keyword>
<gene>
    <name evidence="1" type="ORF">GALMADRAFT_245781</name>
</gene>
<dbReference type="Proteomes" id="UP000027222">
    <property type="component" value="Unassembled WGS sequence"/>
</dbReference>
<proteinExistence type="predicted"/>
<dbReference type="InterPro" id="IPR036047">
    <property type="entry name" value="F-box-like_dom_sf"/>
</dbReference>
<evidence type="ECO:0000313" key="1">
    <source>
        <dbReference type="EMBL" id="KDR77632.1"/>
    </source>
</evidence>
<sequence>MYISGPNLSPNSGFTGSTSAILLLPFEIRLLILAHVRQQDIIQVARVCSFWLPPARYLLYRNVHLEADSRHLLLTLSALENKDILARIRTLRLTSSTIQNARTSRYDHWLGHGLSNTWIPMGIFSGMPQLEELTLVGCPFPTFFDQQGFLLIVRTCCPALRSFTYQPNKTTFPESSTTFDIAGLQTAIWYTPYASGLKPQALSLFMASLTTITDLRVLKHNEILPNISTDLSEWHMLLSLRFPVLTSLTFGHLDTQTHHPIMRASELTKFLLAHPLIVNLSLGADLAKGQYMKIASDDSDTDDTSTNLVTKSFLPALRSLSTHQSNIAFLARRRVRSLRRLTHLCVLYTIPFSSSGRLPPSAIADYDAFDRAEGFPAVHSLRVELESAAESDSYRQADEKMAQVINERLARACPEVRKLEWSFQMILDKDELAAFLAPYHNLRSIFAPAQMVQLAKMNYPSDLRPCQHLVDYFSPLASKCPNLKEVYIPDGSIFSSRRREGVRCVITRTFALTLAGERSEGLEIDVIPGCEDSLFTRES</sequence>
<organism evidence="1 2">
    <name type="scientific">Galerina marginata (strain CBS 339.88)</name>
    <dbReference type="NCBI Taxonomy" id="685588"/>
    <lineage>
        <taxon>Eukaryota</taxon>
        <taxon>Fungi</taxon>
        <taxon>Dikarya</taxon>
        <taxon>Basidiomycota</taxon>
        <taxon>Agaricomycotina</taxon>
        <taxon>Agaricomycetes</taxon>
        <taxon>Agaricomycetidae</taxon>
        <taxon>Agaricales</taxon>
        <taxon>Agaricineae</taxon>
        <taxon>Strophariaceae</taxon>
        <taxon>Galerina</taxon>
    </lineage>
</organism>
<reference evidence="2" key="1">
    <citation type="journal article" date="2014" name="Proc. Natl. Acad. Sci. U.S.A.">
        <title>Extensive sampling of basidiomycete genomes demonstrates inadequacy of the white-rot/brown-rot paradigm for wood decay fungi.</title>
        <authorList>
            <person name="Riley R."/>
            <person name="Salamov A.A."/>
            <person name="Brown D.W."/>
            <person name="Nagy L.G."/>
            <person name="Floudas D."/>
            <person name="Held B.W."/>
            <person name="Levasseur A."/>
            <person name="Lombard V."/>
            <person name="Morin E."/>
            <person name="Otillar R."/>
            <person name="Lindquist E.A."/>
            <person name="Sun H."/>
            <person name="LaButti K.M."/>
            <person name="Schmutz J."/>
            <person name="Jabbour D."/>
            <person name="Luo H."/>
            <person name="Baker S.E."/>
            <person name="Pisabarro A.G."/>
            <person name="Walton J.D."/>
            <person name="Blanchette R.A."/>
            <person name="Henrissat B."/>
            <person name="Martin F."/>
            <person name="Cullen D."/>
            <person name="Hibbett D.S."/>
            <person name="Grigoriev I.V."/>
        </authorList>
    </citation>
    <scope>NUCLEOTIDE SEQUENCE [LARGE SCALE GENOMIC DNA]</scope>
    <source>
        <strain evidence="2">CBS 339.88</strain>
    </source>
</reference>
<dbReference type="STRING" id="685588.A0A067T5K2"/>
<dbReference type="AlphaFoldDB" id="A0A067T5K2"/>
<dbReference type="CDD" id="cd09917">
    <property type="entry name" value="F-box_SF"/>
    <property type="match status" value="1"/>
</dbReference>
<dbReference type="HOGENOM" id="CLU_505308_0_0_1"/>
<evidence type="ECO:0008006" key="3">
    <source>
        <dbReference type="Google" id="ProtNLM"/>
    </source>
</evidence>
<dbReference type="InterPro" id="IPR032675">
    <property type="entry name" value="LRR_dom_sf"/>
</dbReference>
<evidence type="ECO:0000313" key="2">
    <source>
        <dbReference type="Proteomes" id="UP000027222"/>
    </source>
</evidence>
<dbReference type="EMBL" id="KL142376">
    <property type="protein sequence ID" value="KDR77632.1"/>
    <property type="molecule type" value="Genomic_DNA"/>
</dbReference>
<protein>
    <recommendedName>
        <fullName evidence="3">F-box domain-containing protein</fullName>
    </recommendedName>
</protein>
<dbReference type="SUPFAM" id="SSF81383">
    <property type="entry name" value="F-box domain"/>
    <property type="match status" value="1"/>
</dbReference>